<dbReference type="PANTHER" id="PTHR19384">
    <property type="entry name" value="NITRIC OXIDE SYNTHASE-RELATED"/>
    <property type="match status" value="1"/>
</dbReference>
<organism evidence="7 9">
    <name type="scientific">Devosia psychrophila</name>
    <dbReference type="NCBI Taxonomy" id="728005"/>
    <lineage>
        <taxon>Bacteria</taxon>
        <taxon>Pseudomonadati</taxon>
        <taxon>Pseudomonadota</taxon>
        <taxon>Alphaproteobacteria</taxon>
        <taxon>Hyphomicrobiales</taxon>
        <taxon>Devosiaceae</taxon>
        <taxon>Devosia</taxon>
    </lineage>
</organism>
<dbReference type="CDD" id="cd06201">
    <property type="entry name" value="SiR_like2"/>
    <property type="match status" value="1"/>
</dbReference>
<keyword evidence="2" id="KW-0288">FMN</keyword>
<evidence type="ECO:0000313" key="7">
    <source>
        <dbReference type="EMBL" id="SFD17267.1"/>
    </source>
</evidence>
<dbReference type="InterPro" id="IPR017938">
    <property type="entry name" value="Riboflavin_synthase-like_b-brl"/>
</dbReference>
<keyword evidence="8" id="KW-1185">Reference proteome</keyword>
<dbReference type="PROSITE" id="PS51384">
    <property type="entry name" value="FAD_FR"/>
    <property type="match status" value="1"/>
</dbReference>
<dbReference type="Pfam" id="PF00175">
    <property type="entry name" value="NAD_binding_1"/>
    <property type="match status" value="1"/>
</dbReference>
<keyword evidence="3" id="KW-1133">Transmembrane helix</keyword>
<evidence type="ECO:0000313" key="8">
    <source>
        <dbReference type="Proteomes" id="UP000033519"/>
    </source>
</evidence>
<dbReference type="STRING" id="728005.SAMN04488059_12544"/>
<feature type="domain" description="FAD-binding FR-type" evidence="5">
    <location>
        <begin position="485"/>
        <end position="602"/>
    </location>
</feature>
<evidence type="ECO:0000259" key="5">
    <source>
        <dbReference type="PROSITE" id="PS51384"/>
    </source>
</evidence>
<evidence type="ECO:0000256" key="2">
    <source>
        <dbReference type="ARBA" id="ARBA00022643"/>
    </source>
</evidence>
<dbReference type="PROSITE" id="PS50902">
    <property type="entry name" value="FLAVODOXIN_LIKE"/>
    <property type="match status" value="1"/>
</dbReference>
<dbReference type="Pfam" id="PF00258">
    <property type="entry name" value="Flavodoxin_1"/>
    <property type="match status" value="1"/>
</dbReference>
<protein>
    <submittedName>
        <fullName evidence="6">Nitric oxide synthase</fullName>
    </submittedName>
    <submittedName>
        <fullName evidence="7">Sulfite reductase (NADPH) flavoprotein alpha-component</fullName>
    </submittedName>
</protein>
<dbReference type="EMBL" id="LAPV01000125">
    <property type="protein sequence ID" value="KKC32892.1"/>
    <property type="molecule type" value="Genomic_DNA"/>
</dbReference>
<dbReference type="SUPFAM" id="SSF52343">
    <property type="entry name" value="Ferredoxin reductase-like, C-terminal NADP-linked domain"/>
    <property type="match status" value="1"/>
</dbReference>
<accession>A0A0F5PW21</accession>
<dbReference type="InterPro" id="IPR017927">
    <property type="entry name" value="FAD-bd_FR_type"/>
</dbReference>
<dbReference type="InterPro" id="IPR001433">
    <property type="entry name" value="OxRdtase_FAD/NAD-bd"/>
</dbReference>
<feature type="domain" description="Flavodoxin-like" evidence="4">
    <location>
        <begin position="334"/>
        <end position="469"/>
    </location>
</feature>
<evidence type="ECO:0000259" key="4">
    <source>
        <dbReference type="PROSITE" id="PS50902"/>
    </source>
</evidence>
<gene>
    <name evidence="7" type="ORF">SAMN04488059_12544</name>
    <name evidence="6" type="ORF">WH91_11675</name>
</gene>
<dbReference type="OrthoDB" id="9816402at2"/>
<evidence type="ECO:0000256" key="1">
    <source>
        <dbReference type="ARBA" id="ARBA00022630"/>
    </source>
</evidence>
<feature type="transmembrane region" description="Helical" evidence="3">
    <location>
        <begin position="171"/>
        <end position="194"/>
    </location>
</feature>
<dbReference type="AlphaFoldDB" id="A0A0F5PW21"/>
<dbReference type="InterPro" id="IPR039261">
    <property type="entry name" value="FNR_nucleotide-bd"/>
</dbReference>
<keyword evidence="3" id="KW-0812">Transmembrane</keyword>
<evidence type="ECO:0000256" key="3">
    <source>
        <dbReference type="SAM" id="Phobius"/>
    </source>
</evidence>
<dbReference type="InterPro" id="IPR029039">
    <property type="entry name" value="Flavoprotein-like_sf"/>
</dbReference>
<feature type="transmembrane region" description="Helical" evidence="3">
    <location>
        <begin position="122"/>
        <end position="143"/>
    </location>
</feature>
<dbReference type="Proteomes" id="UP000182258">
    <property type="component" value="Unassembled WGS sequence"/>
</dbReference>
<evidence type="ECO:0000313" key="6">
    <source>
        <dbReference type="EMBL" id="KKC32892.1"/>
    </source>
</evidence>
<dbReference type="Gene3D" id="2.40.30.10">
    <property type="entry name" value="Translation factors"/>
    <property type="match status" value="1"/>
</dbReference>
<dbReference type="Gene3D" id="3.40.50.80">
    <property type="entry name" value="Nucleotide-binding domain of ferredoxin-NADP reductase (FNR) module"/>
    <property type="match status" value="1"/>
</dbReference>
<evidence type="ECO:0000313" key="9">
    <source>
        <dbReference type="Proteomes" id="UP000182258"/>
    </source>
</evidence>
<sequence length="739" mass="78398">MLRRIHSLPGLLAGLLVMFMALSGAFLSLQPAIAQWQVGTAGTQLDVAALSDAVVHGLPDVSRIVKQASGAVIAYADGAAGQLATRIDPSSGAALGPYETSPVFAFMTEMHRSLLLGQGGHVVAGLAALSMLVLSISGGLLLVNRLGGWSRVFGAAKGTFQQRLHVDIGRIVLVALLLSAFTGAYMSLVSIGLLSTGQDSFIPFPTTADGGAPAPISGLAALQALPLAQLRELVFPAPGDPTDVFAITTNAGQGFVDQASGAMLGFVPNSFGQTVYEAFYTLHTGQGIAWLGLVLGLAALAVPVMSVSGALIWWSRRHNQPRLKHNVAGGAADTIILVGSEGNSTWGFATVLHDALTLAGHRVHTAPMNSLARHYGKARRMFVLTATYGDGAAPQSASRFLSRLERFKPRPDLAFAVLGFGDRSFAHFCQFADEVGAALLATGMDQIQSSCTIDRQSSQSFAQWGVETGTRLGTVLHLVHTPRLPRTTRLELIDRDDYGVEVQAPTSVLRFAMPGAKRTGLGKLLGLGSRLPRFEVGDLVGIVPPGSPIPRYYSLASASRDGMLEICVRKQTGGLCSEFLHALTPGENIDAFVKSNPDFRPGRGRSPLIMIGAGTGIAPLAGFIRHNRHHRPVHLYWGGRDPRSDFLYAVDMAQCLGDARLARFEPAFSRTVGGRYVQQSLRDDVDAIRDLVAHGARIMVCGGRDMAGGVRTALDDILAPLGESAQSLKSTGRYLEDVY</sequence>
<dbReference type="SUPFAM" id="SSF52218">
    <property type="entry name" value="Flavoproteins"/>
    <property type="match status" value="1"/>
</dbReference>
<dbReference type="RefSeq" id="WP_046171188.1">
    <property type="nucleotide sequence ID" value="NZ_FOMB01000025.1"/>
</dbReference>
<dbReference type="Gene3D" id="3.40.50.360">
    <property type="match status" value="1"/>
</dbReference>
<feature type="transmembrane region" description="Helical" evidence="3">
    <location>
        <begin position="288"/>
        <end position="314"/>
    </location>
</feature>
<dbReference type="GO" id="GO:0010181">
    <property type="term" value="F:FMN binding"/>
    <property type="evidence" value="ECO:0007669"/>
    <property type="project" value="InterPro"/>
</dbReference>
<dbReference type="PATRIC" id="fig|728005.3.peg.473"/>
<dbReference type="SUPFAM" id="SSF63380">
    <property type="entry name" value="Riboflavin synthase domain-like"/>
    <property type="match status" value="1"/>
</dbReference>
<dbReference type="Proteomes" id="UP000033519">
    <property type="component" value="Unassembled WGS sequence"/>
</dbReference>
<dbReference type="InterPro" id="IPR005625">
    <property type="entry name" value="PepSY-ass_TM"/>
</dbReference>
<dbReference type="GO" id="GO:0050660">
    <property type="term" value="F:flavin adenine dinucleotide binding"/>
    <property type="evidence" value="ECO:0007669"/>
    <property type="project" value="TreeGrafter"/>
</dbReference>
<name>A0A0F5PW21_9HYPH</name>
<keyword evidence="3" id="KW-0472">Membrane</keyword>
<reference evidence="6 8" key="1">
    <citation type="submission" date="2015-03" db="EMBL/GenBank/DDBJ databases">
        <authorList>
            <person name="Lepp D."/>
            <person name="Hassan Y.I."/>
            <person name="Li X.-Z."/>
            <person name="Zhou T."/>
        </authorList>
    </citation>
    <scope>NUCLEOTIDE SEQUENCE [LARGE SCALE GENOMIC DNA]</scope>
    <source>
        <strain evidence="6 8">Cr7-05</strain>
    </source>
</reference>
<dbReference type="Pfam" id="PF03929">
    <property type="entry name" value="PepSY_TM"/>
    <property type="match status" value="1"/>
</dbReference>
<dbReference type="InterPro" id="IPR001709">
    <property type="entry name" value="Flavoprot_Pyr_Nucl_cyt_Rdtase"/>
</dbReference>
<dbReference type="PRINTS" id="PR00371">
    <property type="entry name" value="FPNCR"/>
</dbReference>
<proteinExistence type="predicted"/>
<dbReference type="GO" id="GO:0005829">
    <property type="term" value="C:cytosol"/>
    <property type="evidence" value="ECO:0007669"/>
    <property type="project" value="TreeGrafter"/>
</dbReference>
<dbReference type="InterPro" id="IPR008254">
    <property type="entry name" value="Flavodoxin/NO_synth"/>
</dbReference>
<reference evidence="7 9" key="2">
    <citation type="submission" date="2016-10" db="EMBL/GenBank/DDBJ databases">
        <authorList>
            <person name="de Groot N.N."/>
        </authorList>
    </citation>
    <scope>NUCLEOTIDE SEQUENCE [LARGE SCALE GENOMIC DNA]</scope>
    <source>
        <strain evidence="7 9">CGMCC 1.10210</strain>
    </source>
</reference>
<dbReference type="EMBL" id="FOMB01000025">
    <property type="protein sequence ID" value="SFD17267.1"/>
    <property type="molecule type" value="Genomic_DNA"/>
</dbReference>
<keyword evidence="1" id="KW-0285">Flavoprotein</keyword>
<dbReference type="GO" id="GO:0004783">
    <property type="term" value="F:sulfite reductase (NADPH) activity"/>
    <property type="evidence" value="ECO:0007669"/>
    <property type="project" value="TreeGrafter"/>
</dbReference>